<evidence type="ECO:0000313" key="2">
    <source>
        <dbReference type="EMBL" id="KOO34723.1"/>
    </source>
</evidence>
<feature type="region of interest" description="Disordered" evidence="1">
    <location>
        <begin position="1"/>
        <end position="24"/>
    </location>
</feature>
<name>A0A0M0K8K2_9EUKA</name>
<dbReference type="AlphaFoldDB" id="A0A0M0K8K2"/>
<dbReference type="EMBL" id="JWZX01001122">
    <property type="protein sequence ID" value="KOO34723.1"/>
    <property type="molecule type" value="Genomic_DNA"/>
</dbReference>
<dbReference type="Proteomes" id="UP000037460">
    <property type="component" value="Unassembled WGS sequence"/>
</dbReference>
<evidence type="ECO:0000256" key="1">
    <source>
        <dbReference type="SAM" id="MobiDB-lite"/>
    </source>
</evidence>
<evidence type="ECO:0000313" key="3">
    <source>
        <dbReference type="Proteomes" id="UP000037460"/>
    </source>
</evidence>
<comment type="caution">
    <text evidence="2">The sequence shown here is derived from an EMBL/GenBank/DDBJ whole genome shotgun (WGS) entry which is preliminary data.</text>
</comment>
<proteinExistence type="predicted"/>
<keyword evidence="3" id="KW-1185">Reference proteome</keyword>
<sequence>MLRSPRSTSAAASSRLSSGEGEAPLFSKASSSCRFGILKFSGCISSHLTQSNRIAPHIRTCMTILSSAVSA</sequence>
<reference evidence="3" key="1">
    <citation type="journal article" date="2015" name="PLoS Genet.">
        <title>Genome Sequence and Transcriptome Analyses of Chrysochromulina tobin: Metabolic Tools for Enhanced Algal Fitness in the Prominent Order Prymnesiales (Haptophyceae).</title>
        <authorList>
            <person name="Hovde B.T."/>
            <person name="Deodato C.R."/>
            <person name="Hunsperger H.M."/>
            <person name="Ryken S.A."/>
            <person name="Yost W."/>
            <person name="Jha R.K."/>
            <person name="Patterson J."/>
            <person name="Monnat R.J. Jr."/>
            <person name="Barlow S.B."/>
            <person name="Starkenburg S.R."/>
            <person name="Cattolico R.A."/>
        </authorList>
    </citation>
    <scope>NUCLEOTIDE SEQUENCE</scope>
    <source>
        <strain evidence="3">CCMP291</strain>
    </source>
</reference>
<gene>
    <name evidence="2" type="ORF">Ctob_014727</name>
</gene>
<protein>
    <submittedName>
        <fullName evidence="2">Uncharacterized protein</fullName>
    </submittedName>
</protein>
<accession>A0A0M0K8K2</accession>
<feature type="compositionally biased region" description="Low complexity" evidence="1">
    <location>
        <begin position="1"/>
        <end position="18"/>
    </location>
</feature>
<organism evidence="2 3">
    <name type="scientific">Chrysochromulina tobinii</name>
    <dbReference type="NCBI Taxonomy" id="1460289"/>
    <lineage>
        <taxon>Eukaryota</taxon>
        <taxon>Haptista</taxon>
        <taxon>Haptophyta</taxon>
        <taxon>Prymnesiophyceae</taxon>
        <taxon>Prymnesiales</taxon>
        <taxon>Chrysochromulinaceae</taxon>
        <taxon>Chrysochromulina</taxon>
    </lineage>
</organism>